<evidence type="ECO:0000259" key="4">
    <source>
        <dbReference type="Pfam" id="PF18018"/>
    </source>
</evidence>
<evidence type="ECO:0000256" key="1">
    <source>
        <dbReference type="ARBA" id="ARBA00006035"/>
    </source>
</evidence>
<protein>
    <submittedName>
        <fullName evidence="5 7">DNA polymerase delta subunit 2</fullName>
    </submittedName>
</protein>
<sequence length="435" mass="49783">MDKDFVVPDELWKCRETEGIDYQLNILYQNRIKMLKERILASAEEQYGNDIKFSDFFSLREGESGLLYGVIQLKMENRKSFIVNLEVDEDILLPNEDNRFGEKIKKSDKDCLNLVVKDYVLKLENIDIYKYCHGAVVGVYGSKMGDTQSFLVKDVIYPKPALQKERIKTDKETLICFISDLRFSKDQDSEKENSLGFLLGQFQGGSTDLLEPFKDTFQNVERIVVAGGSFDDSEFFKRSYNILDLKEPLISHEQITEADKYFESLTKFAPVHVMPGICDVGSGSWPVQAPFRRVYQRCNKLINNFFLTTNPVFFESNGVVFLGISGESVADILKTRTDAHCLDVMEDLLKCQHLSPSAPDNMSVFVNKTTDHMVLNRTPHVFFCGGQSKHERRKIKLGNYEVLLITLPSFSTTNTVLFFNTKTLETFDSTLNMCT</sequence>
<dbReference type="InterPro" id="IPR007185">
    <property type="entry name" value="DNA_pol_a/d/e_bsu"/>
</dbReference>
<comment type="similarity">
    <text evidence="1">Belongs to the DNA polymerase delta/II small subunit family.</text>
</comment>
<dbReference type="GO" id="GO:0043625">
    <property type="term" value="C:delta DNA polymerase complex"/>
    <property type="evidence" value="ECO:0007669"/>
    <property type="project" value="TreeGrafter"/>
</dbReference>
<dbReference type="Pfam" id="PF18018">
    <property type="entry name" value="DNA_pol_D_N"/>
    <property type="match status" value="1"/>
</dbReference>
<dbReference type="EMBL" id="LN609528">
    <property type="protein sequence ID" value="CEF63233.1"/>
    <property type="molecule type" value="Genomic_DNA"/>
</dbReference>
<evidence type="ECO:0000259" key="3">
    <source>
        <dbReference type="Pfam" id="PF04042"/>
    </source>
</evidence>
<dbReference type="RefSeq" id="XP_024502435.1">
    <property type="nucleotide sequence ID" value="XM_024648458.1"/>
</dbReference>
<proteinExistence type="inferred from homology"/>
<evidence type="ECO:0000313" key="6">
    <source>
        <dbReference type="Proteomes" id="UP000035682"/>
    </source>
</evidence>
<evidence type="ECO:0000313" key="8">
    <source>
        <dbReference type="WormBase" id="SRAE_1000149600"/>
    </source>
</evidence>
<reference evidence="5 6" key="1">
    <citation type="submission" date="2014-09" db="EMBL/GenBank/DDBJ databases">
        <authorList>
            <person name="Martin A.A."/>
        </authorList>
    </citation>
    <scope>NUCLEOTIDE SEQUENCE</scope>
    <source>
        <strain evidence="6">ED321</strain>
        <strain evidence="5">ED321 Heterogonic</strain>
    </source>
</reference>
<gene>
    <name evidence="5 7 8" type="ORF">SRAE_1000149600</name>
</gene>
<dbReference type="STRING" id="34506.A0A090MVY9"/>
<organism evidence="5">
    <name type="scientific">Strongyloides ratti</name>
    <name type="common">Parasitic roundworm</name>
    <dbReference type="NCBI Taxonomy" id="34506"/>
    <lineage>
        <taxon>Eukaryota</taxon>
        <taxon>Metazoa</taxon>
        <taxon>Ecdysozoa</taxon>
        <taxon>Nematoda</taxon>
        <taxon>Chromadorea</taxon>
        <taxon>Rhabditida</taxon>
        <taxon>Tylenchina</taxon>
        <taxon>Panagrolaimomorpha</taxon>
        <taxon>Strongyloidoidea</taxon>
        <taxon>Strongyloididae</taxon>
        <taxon>Strongyloides</taxon>
    </lineage>
</organism>
<evidence type="ECO:0000256" key="2">
    <source>
        <dbReference type="ARBA" id="ARBA00022705"/>
    </source>
</evidence>
<dbReference type="Proteomes" id="UP000035682">
    <property type="component" value="Unplaced"/>
</dbReference>
<dbReference type="WormBase" id="SRAE_1000149600">
    <property type="protein sequence ID" value="SRP05527"/>
    <property type="gene ID" value="WBGene00258103"/>
</dbReference>
<evidence type="ECO:0000313" key="7">
    <source>
        <dbReference type="WBParaSite" id="SRAE_1000149600.1"/>
    </source>
</evidence>
<evidence type="ECO:0000313" key="5">
    <source>
        <dbReference type="EMBL" id="CEF63233.1"/>
    </source>
</evidence>
<feature type="domain" description="DNA polymerase alpha/delta/epsilon subunit B" evidence="3">
    <location>
        <begin position="203"/>
        <end position="389"/>
    </location>
</feature>
<dbReference type="Gene3D" id="3.60.21.50">
    <property type="match status" value="1"/>
</dbReference>
<feature type="domain" description="DNA polymerase delta subunit OB-fold" evidence="4">
    <location>
        <begin position="23"/>
        <end position="155"/>
    </location>
</feature>
<keyword evidence="2" id="KW-0235">DNA replication</keyword>
<name>A0A090MVY9_STRRB</name>
<dbReference type="GeneID" id="36375598"/>
<dbReference type="WBParaSite" id="SRAE_1000149600.1">
    <property type="protein sequence ID" value="SRAE_1000149600.1"/>
    <property type="gene ID" value="WBGene00258103"/>
</dbReference>
<dbReference type="PANTHER" id="PTHR10416:SF0">
    <property type="entry name" value="DNA POLYMERASE DELTA SUBUNIT 2"/>
    <property type="match status" value="1"/>
</dbReference>
<dbReference type="Gene3D" id="2.40.50.430">
    <property type="match status" value="1"/>
</dbReference>
<dbReference type="InterPro" id="IPR024826">
    <property type="entry name" value="DNA_pol_delta/II_ssu"/>
</dbReference>
<dbReference type="GO" id="GO:0006271">
    <property type="term" value="P:DNA strand elongation involved in DNA replication"/>
    <property type="evidence" value="ECO:0007669"/>
    <property type="project" value="TreeGrafter"/>
</dbReference>
<dbReference type="PANTHER" id="PTHR10416">
    <property type="entry name" value="DNA POLYMERASE DELTA SUBUNIT 2"/>
    <property type="match status" value="1"/>
</dbReference>
<dbReference type="OrthoDB" id="3763at2759"/>
<dbReference type="AlphaFoldDB" id="A0A090MVY9"/>
<dbReference type="InterPro" id="IPR040663">
    <property type="entry name" value="DNA_pol_D_N"/>
</dbReference>
<accession>A0A090MVY9</accession>
<dbReference type="GO" id="GO:0003677">
    <property type="term" value="F:DNA binding"/>
    <property type="evidence" value="ECO:0007669"/>
    <property type="project" value="InterPro"/>
</dbReference>
<dbReference type="Pfam" id="PF04042">
    <property type="entry name" value="DNA_pol_E_B"/>
    <property type="match status" value="1"/>
</dbReference>
<reference evidence="7" key="2">
    <citation type="submission" date="2020-12" db="UniProtKB">
        <authorList>
            <consortium name="WormBaseParasite"/>
        </authorList>
    </citation>
    <scope>IDENTIFICATION</scope>
</reference>
<keyword evidence="6" id="KW-1185">Reference proteome</keyword>
<dbReference type="CTD" id="36375598"/>